<dbReference type="GO" id="GO:0030295">
    <property type="term" value="F:protein kinase activator activity"/>
    <property type="evidence" value="ECO:0007669"/>
    <property type="project" value="TreeGrafter"/>
</dbReference>
<evidence type="ECO:0000256" key="3">
    <source>
        <dbReference type="ARBA" id="ARBA00012438"/>
    </source>
</evidence>
<evidence type="ECO:0000259" key="11">
    <source>
        <dbReference type="PROSITE" id="PS50109"/>
    </source>
</evidence>
<gene>
    <name evidence="12" type="ORF">E0486_15905</name>
</gene>
<dbReference type="Pfam" id="PF02518">
    <property type="entry name" value="HATPase_c"/>
    <property type="match status" value="1"/>
</dbReference>
<evidence type="ECO:0000256" key="5">
    <source>
        <dbReference type="ARBA" id="ARBA00022606"/>
    </source>
</evidence>
<dbReference type="Gene3D" id="3.30.450.270">
    <property type="match status" value="1"/>
</dbReference>
<keyword evidence="4" id="KW-0600">Photoreceptor protein</keyword>
<comment type="catalytic activity">
    <reaction evidence="1">
        <text>ATP + protein L-histidine = ADP + protein N-phospho-L-histidine.</text>
        <dbReference type="EC" id="2.7.13.3"/>
    </reaction>
</comment>
<keyword evidence="13" id="KW-1185">Reference proteome</keyword>
<dbReference type="InterPro" id="IPR036097">
    <property type="entry name" value="HisK_dim/P_sf"/>
</dbReference>
<dbReference type="InterPro" id="IPR029016">
    <property type="entry name" value="GAF-like_dom_sf"/>
</dbReference>
<evidence type="ECO:0000313" key="13">
    <source>
        <dbReference type="Proteomes" id="UP000295164"/>
    </source>
</evidence>
<dbReference type="Gene3D" id="3.30.450.40">
    <property type="match status" value="1"/>
</dbReference>
<dbReference type="SUPFAM" id="SSF55785">
    <property type="entry name" value="PYP-like sensor domain (PAS domain)"/>
    <property type="match status" value="1"/>
</dbReference>
<dbReference type="Gene3D" id="3.30.565.10">
    <property type="entry name" value="Histidine kinase-like ATPase, C-terminal domain"/>
    <property type="match status" value="1"/>
</dbReference>
<dbReference type="InterPro" id="IPR001294">
    <property type="entry name" value="Phytochrome"/>
</dbReference>
<feature type="domain" description="Phytochrome chromophore attachment site" evidence="10">
    <location>
        <begin position="144"/>
        <end position="306"/>
    </location>
</feature>
<dbReference type="InterPro" id="IPR036890">
    <property type="entry name" value="HATPase_C_sf"/>
</dbReference>
<dbReference type="InterPro" id="IPR013515">
    <property type="entry name" value="Phytochrome_cen-reg"/>
</dbReference>
<reference evidence="12 13" key="1">
    <citation type="submission" date="2019-03" db="EMBL/GenBank/DDBJ databases">
        <authorList>
            <person name="Kim M.K.M."/>
        </authorList>
    </citation>
    <scope>NUCLEOTIDE SEQUENCE [LARGE SCALE GENOMIC DNA]</scope>
    <source>
        <strain evidence="12 13">17J68-15</strain>
    </source>
</reference>
<dbReference type="GO" id="GO:0000155">
    <property type="term" value="F:phosphorelay sensor kinase activity"/>
    <property type="evidence" value="ECO:0007669"/>
    <property type="project" value="InterPro"/>
</dbReference>
<dbReference type="GO" id="GO:0009584">
    <property type="term" value="P:detection of visible light"/>
    <property type="evidence" value="ECO:0007669"/>
    <property type="project" value="InterPro"/>
</dbReference>
<dbReference type="SUPFAM" id="SSF55874">
    <property type="entry name" value="ATPase domain of HSP90 chaperone/DNA topoisomerase II/histidine kinase"/>
    <property type="match status" value="1"/>
</dbReference>
<dbReference type="GO" id="GO:0000156">
    <property type="term" value="F:phosphorelay response regulator activity"/>
    <property type="evidence" value="ECO:0007669"/>
    <property type="project" value="TreeGrafter"/>
</dbReference>
<evidence type="ECO:0000256" key="1">
    <source>
        <dbReference type="ARBA" id="ARBA00000085"/>
    </source>
</evidence>
<evidence type="ECO:0000313" key="12">
    <source>
        <dbReference type="EMBL" id="TCZ67327.1"/>
    </source>
</evidence>
<evidence type="ECO:0000256" key="8">
    <source>
        <dbReference type="ARBA" id="ARBA00022991"/>
    </source>
</evidence>
<dbReference type="Gene3D" id="3.30.450.20">
    <property type="entry name" value="PAS domain"/>
    <property type="match status" value="1"/>
</dbReference>
<evidence type="ECO:0000256" key="2">
    <source>
        <dbReference type="ARBA" id="ARBA00006402"/>
    </source>
</evidence>
<keyword evidence="6" id="KW-0808">Transferase</keyword>
<name>A0A4R4DWY9_9BACT</name>
<dbReference type="OrthoDB" id="9766459at2"/>
<dbReference type="InterPro" id="IPR013654">
    <property type="entry name" value="PAS_2"/>
</dbReference>
<dbReference type="Pfam" id="PF00360">
    <property type="entry name" value="PHY"/>
    <property type="match status" value="1"/>
</dbReference>
<keyword evidence="5" id="KW-0716">Sensory transduction</keyword>
<accession>A0A4R4DWY9</accession>
<dbReference type="CDD" id="cd00082">
    <property type="entry name" value="HisKA"/>
    <property type="match status" value="1"/>
</dbReference>
<keyword evidence="8" id="KW-0157">Chromophore</keyword>
<dbReference type="EMBL" id="SKFH01000036">
    <property type="protein sequence ID" value="TCZ67327.1"/>
    <property type="molecule type" value="Genomic_DNA"/>
</dbReference>
<dbReference type="InterPro" id="IPR005467">
    <property type="entry name" value="His_kinase_dom"/>
</dbReference>
<keyword evidence="7" id="KW-0418">Kinase</keyword>
<dbReference type="SUPFAM" id="SSF47384">
    <property type="entry name" value="Homodimeric domain of signal transducing histidine kinase"/>
    <property type="match status" value="1"/>
</dbReference>
<proteinExistence type="inferred from homology"/>
<evidence type="ECO:0000256" key="7">
    <source>
        <dbReference type="ARBA" id="ARBA00022777"/>
    </source>
</evidence>
<comment type="caution">
    <text evidence="12">The sequence shown here is derived from an EMBL/GenBank/DDBJ whole genome shotgun (WGS) entry which is preliminary data.</text>
</comment>
<dbReference type="PANTHER" id="PTHR42878:SF15">
    <property type="entry name" value="BACTERIOPHYTOCHROME"/>
    <property type="match status" value="1"/>
</dbReference>
<dbReference type="GO" id="GO:0009881">
    <property type="term" value="F:photoreceptor activity"/>
    <property type="evidence" value="ECO:0007669"/>
    <property type="project" value="UniProtKB-KW"/>
</dbReference>
<dbReference type="SMART" id="SM00387">
    <property type="entry name" value="HATPase_c"/>
    <property type="match status" value="1"/>
</dbReference>
<dbReference type="RefSeq" id="WP_131853567.1">
    <property type="nucleotide sequence ID" value="NZ_SKFH01000036.1"/>
</dbReference>
<dbReference type="Gene3D" id="1.10.287.130">
    <property type="match status" value="1"/>
</dbReference>
<dbReference type="PANTHER" id="PTHR42878">
    <property type="entry name" value="TWO-COMPONENT HISTIDINE KINASE"/>
    <property type="match status" value="1"/>
</dbReference>
<dbReference type="SMART" id="SM00065">
    <property type="entry name" value="GAF"/>
    <property type="match status" value="1"/>
</dbReference>
<dbReference type="GO" id="GO:0006355">
    <property type="term" value="P:regulation of DNA-templated transcription"/>
    <property type="evidence" value="ECO:0007669"/>
    <property type="project" value="InterPro"/>
</dbReference>
<dbReference type="InterPro" id="IPR035965">
    <property type="entry name" value="PAS-like_dom_sf"/>
</dbReference>
<dbReference type="InterPro" id="IPR003018">
    <property type="entry name" value="GAF"/>
</dbReference>
<dbReference type="InterPro" id="IPR003594">
    <property type="entry name" value="HATPase_dom"/>
</dbReference>
<dbReference type="PRINTS" id="PR01033">
    <property type="entry name" value="PHYTOCHROME"/>
</dbReference>
<evidence type="ECO:0000256" key="9">
    <source>
        <dbReference type="ARBA" id="ARBA00023170"/>
    </source>
</evidence>
<protein>
    <recommendedName>
        <fullName evidence="3">histidine kinase</fullName>
        <ecNumber evidence="3">2.7.13.3</ecNumber>
    </recommendedName>
</protein>
<dbReference type="InterPro" id="IPR043150">
    <property type="entry name" value="Phytochrome_PHY_sf"/>
</dbReference>
<dbReference type="AlphaFoldDB" id="A0A4R4DWY9"/>
<dbReference type="InterPro" id="IPR016132">
    <property type="entry name" value="Phyto_chromo_attachment"/>
</dbReference>
<evidence type="ECO:0000256" key="4">
    <source>
        <dbReference type="ARBA" id="ARBA00022543"/>
    </source>
</evidence>
<evidence type="ECO:0000259" key="10">
    <source>
        <dbReference type="PROSITE" id="PS50046"/>
    </source>
</evidence>
<dbReference type="InterPro" id="IPR003661">
    <property type="entry name" value="HisK_dim/P_dom"/>
</dbReference>
<keyword evidence="9" id="KW-0675">Receptor</keyword>
<evidence type="ECO:0000256" key="6">
    <source>
        <dbReference type="ARBA" id="ARBA00022679"/>
    </source>
</evidence>
<dbReference type="Pfam" id="PF01590">
    <property type="entry name" value="GAF"/>
    <property type="match status" value="1"/>
</dbReference>
<dbReference type="Pfam" id="PF00512">
    <property type="entry name" value="HisKA"/>
    <property type="match status" value="1"/>
</dbReference>
<dbReference type="PROSITE" id="PS50109">
    <property type="entry name" value="HIS_KIN"/>
    <property type="match status" value="1"/>
</dbReference>
<dbReference type="Proteomes" id="UP000295164">
    <property type="component" value="Unassembled WGS sequence"/>
</dbReference>
<sequence>MNITDIVNRNVATLATCESEPIHIPGTIQPHGVLAALNAGGIFRYCSANCARYFGKEAGALLQQPLASADEELAQALQPALNGAGNLAKPLRFFRNDTHWDVFGCFNEDGLFVIECEVAVPDAASDDLYDQTSRFVQHIDRARTLQDLCQRIAEQTRVLTGYDRVMIYRFDKDYNGQVYAESREAHLEPYLDLHYPHTDIPVQARDLYLRNLMRMIPDVRYEPVPLLTVAAGSPAPLDLSDARLRSVSPLHIQYLKNMGVAATLTISLLLEGRLWGLVTCHHYSPRHLGHLQRKAALLQAHFLSSQIQVREVAEEYAVHTVVDAHLQHLLHAMETGGDFSARFRRLNSLLPVANASGAAILHEGRIYTMGRTPAPERLRALFQWLAGKPGMEFVTAHLEEHYPDAARIAGEASGILYHKLGDPKREAILWLREEQERTINWAGNPHEAVKRSPATNALTPRSSFAIFRELVQGRSLDWRRSEVAAASRFATTLQNNFHLEHLQAEEASQRVLNEKLMKANQELANINWITTHDLKEPLRKILVFASRIAGEEDAQLSANLLHSLNRIQQSARRMQTLVEDLMAYRLLDVNESPFVPVDLNAVLRDIVDEYEEELREKGGVLVWEGLPVLPMIPYQARQLFGNLVSNALKFQRPGVAPHITVQCTDAAAGSFHHPTQSRTGDFYHIRVQDNGIGFDPDQNARIFDIFYRLHNAEAYRGTGIGLAICKRIVENHGGFITASGDEARGASFSIFLPKDRGEG</sequence>
<dbReference type="SUPFAM" id="SSF55781">
    <property type="entry name" value="GAF domain-like"/>
    <property type="match status" value="2"/>
</dbReference>
<dbReference type="Pfam" id="PF08446">
    <property type="entry name" value="PAS_2"/>
    <property type="match status" value="1"/>
</dbReference>
<dbReference type="InterPro" id="IPR050351">
    <property type="entry name" value="BphY/WalK/GraS-like"/>
</dbReference>
<feature type="domain" description="Histidine kinase" evidence="11">
    <location>
        <begin position="529"/>
        <end position="756"/>
    </location>
</feature>
<organism evidence="12 13">
    <name type="scientific">Flaviaesturariibacter aridisoli</name>
    <dbReference type="NCBI Taxonomy" id="2545761"/>
    <lineage>
        <taxon>Bacteria</taxon>
        <taxon>Pseudomonadati</taxon>
        <taxon>Bacteroidota</taxon>
        <taxon>Chitinophagia</taxon>
        <taxon>Chitinophagales</taxon>
        <taxon>Chitinophagaceae</taxon>
        <taxon>Flaviaestuariibacter</taxon>
    </lineage>
</organism>
<dbReference type="GO" id="GO:0007234">
    <property type="term" value="P:osmosensory signaling via phosphorelay pathway"/>
    <property type="evidence" value="ECO:0007669"/>
    <property type="project" value="TreeGrafter"/>
</dbReference>
<comment type="similarity">
    <text evidence="2">In the N-terminal section; belongs to the phytochrome family.</text>
</comment>
<dbReference type="PROSITE" id="PS50046">
    <property type="entry name" value="PHYTOCHROME_2"/>
    <property type="match status" value="1"/>
</dbReference>
<dbReference type="EC" id="2.7.13.3" evidence="3"/>